<organism evidence="2 3">
    <name type="scientific">Quercus suber</name>
    <name type="common">Cork oak</name>
    <dbReference type="NCBI Taxonomy" id="58331"/>
    <lineage>
        <taxon>Eukaryota</taxon>
        <taxon>Viridiplantae</taxon>
        <taxon>Streptophyta</taxon>
        <taxon>Embryophyta</taxon>
        <taxon>Tracheophyta</taxon>
        <taxon>Spermatophyta</taxon>
        <taxon>Magnoliopsida</taxon>
        <taxon>eudicotyledons</taxon>
        <taxon>Gunneridae</taxon>
        <taxon>Pentapetalae</taxon>
        <taxon>rosids</taxon>
        <taxon>fabids</taxon>
        <taxon>Fagales</taxon>
        <taxon>Fagaceae</taxon>
        <taxon>Quercus</taxon>
    </lineage>
</organism>
<feature type="domain" description="Isopenicillin N synthase-like Fe(2+) 2OG dioxygenase" evidence="1">
    <location>
        <begin position="49"/>
        <end position="81"/>
    </location>
</feature>
<comment type="caution">
    <text evidence="2">The sequence shown here is derived from an EMBL/GenBank/DDBJ whole genome shotgun (WGS) entry which is preliminary data.</text>
</comment>
<dbReference type="InterPro" id="IPR027443">
    <property type="entry name" value="IPNS-like_sf"/>
</dbReference>
<dbReference type="Proteomes" id="UP000237347">
    <property type="component" value="Unassembled WGS sequence"/>
</dbReference>
<name>A0AAW0IW04_QUESU</name>
<dbReference type="SUPFAM" id="SSF51197">
    <property type="entry name" value="Clavaminate synthase-like"/>
    <property type="match status" value="1"/>
</dbReference>
<keyword evidence="3" id="KW-1185">Reference proteome</keyword>
<gene>
    <name evidence="2" type="primary">AOP1_3</name>
    <name evidence="2" type="ORF">CFP56_041378</name>
</gene>
<accession>A0AAW0IW04</accession>
<evidence type="ECO:0000313" key="2">
    <source>
        <dbReference type="EMBL" id="KAK7818431.1"/>
    </source>
</evidence>
<keyword evidence="2" id="KW-0223">Dioxygenase</keyword>
<reference evidence="2 3" key="1">
    <citation type="journal article" date="2018" name="Sci. Data">
        <title>The draft genome sequence of cork oak.</title>
        <authorList>
            <person name="Ramos A.M."/>
            <person name="Usie A."/>
            <person name="Barbosa P."/>
            <person name="Barros P.M."/>
            <person name="Capote T."/>
            <person name="Chaves I."/>
            <person name="Simoes F."/>
            <person name="Abreu I."/>
            <person name="Carrasquinho I."/>
            <person name="Faro C."/>
            <person name="Guimaraes J.B."/>
            <person name="Mendonca D."/>
            <person name="Nobrega F."/>
            <person name="Rodrigues L."/>
            <person name="Saibo N.J.M."/>
            <person name="Varela M.C."/>
            <person name="Egas C."/>
            <person name="Matos J."/>
            <person name="Miguel C.M."/>
            <person name="Oliveira M.M."/>
            <person name="Ricardo C.P."/>
            <person name="Goncalves S."/>
        </authorList>
    </citation>
    <scope>NUCLEOTIDE SEQUENCE [LARGE SCALE GENOMIC DNA]</scope>
    <source>
        <strain evidence="3">cv. HL8</strain>
    </source>
</reference>
<dbReference type="Pfam" id="PF03171">
    <property type="entry name" value="2OG-FeII_Oxy"/>
    <property type="match status" value="1"/>
</dbReference>
<keyword evidence="2" id="KW-0560">Oxidoreductase</keyword>
<dbReference type="AlphaFoldDB" id="A0AAW0IW04"/>
<evidence type="ECO:0000259" key="1">
    <source>
        <dbReference type="Pfam" id="PF03171"/>
    </source>
</evidence>
<dbReference type="InterPro" id="IPR044861">
    <property type="entry name" value="IPNS-like_FE2OG_OXY"/>
</dbReference>
<dbReference type="EMBL" id="PKMF04000829">
    <property type="protein sequence ID" value="KAK7818431.1"/>
    <property type="molecule type" value="Genomic_DNA"/>
</dbReference>
<protein>
    <submittedName>
        <fullName evidence="2">2-oxoglutarate-dependent dioxygenase aop1</fullName>
    </submittedName>
</protein>
<dbReference type="Gene3D" id="2.60.120.330">
    <property type="entry name" value="B-lactam Antibiotic, Isopenicillin N Synthase, Chain"/>
    <property type="match status" value="1"/>
</dbReference>
<evidence type="ECO:0000313" key="3">
    <source>
        <dbReference type="Proteomes" id="UP000237347"/>
    </source>
</evidence>
<sequence>MEELDQMVIRMVFENYGVGKHYNSLMESVTRTLGFIKYKEAQKTTNTCKALESHTDKTFTTILHQNRVKGLEIKTKDGQWLGS</sequence>
<dbReference type="GO" id="GO:0051213">
    <property type="term" value="F:dioxygenase activity"/>
    <property type="evidence" value="ECO:0007669"/>
    <property type="project" value="UniProtKB-KW"/>
</dbReference>
<proteinExistence type="predicted"/>